<dbReference type="STRING" id="1675527.AIOL_001404"/>
<name>A0A0J9E138_9RHOB</name>
<proteinExistence type="predicted"/>
<evidence type="ECO:0000256" key="2">
    <source>
        <dbReference type="SAM" id="SignalP"/>
    </source>
</evidence>
<dbReference type="EMBL" id="LFTY01000002">
    <property type="protein sequence ID" value="KMW56450.1"/>
    <property type="molecule type" value="Genomic_DNA"/>
</dbReference>
<dbReference type="RefSeq" id="WP_049642341.1">
    <property type="nucleotide sequence ID" value="NZ_LFTY01000002.1"/>
</dbReference>
<sequence>MFKSKLTTAILAVTASALIATSTNANPRAGSSAPSGIQDPGAAVGFNPQPEPPKTKYSSGNSVNPASKFFFNPQPEPPPQAIPQQNALK</sequence>
<accession>A0A0J9E138</accession>
<dbReference type="AlphaFoldDB" id="A0A0J9E138"/>
<gene>
    <name evidence="3" type="ORF">AIOL_001404</name>
</gene>
<feature type="compositionally biased region" description="Polar residues" evidence="1">
    <location>
        <begin position="56"/>
        <end position="65"/>
    </location>
</feature>
<keyword evidence="4" id="KW-1185">Reference proteome</keyword>
<comment type="caution">
    <text evidence="3">The sequence shown here is derived from an EMBL/GenBank/DDBJ whole genome shotgun (WGS) entry which is preliminary data.</text>
</comment>
<dbReference type="PATRIC" id="fig|1675527.3.peg.1490"/>
<feature type="region of interest" description="Disordered" evidence="1">
    <location>
        <begin position="24"/>
        <end position="89"/>
    </location>
</feature>
<feature type="chain" id="PRO_5005318284" evidence="2">
    <location>
        <begin position="26"/>
        <end position="89"/>
    </location>
</feature>
<dbReference type="Proteomes" id="UP000037178">
    <property type="component" value="Unassembled WGS sequence"/>
</dbReference>
<feature type="signal peptide" evidence="2">
    <location>
        <begin position="1"/>
        <end position="25"/>
    </location>
</feature>
<evidence type="ECO:0000313" key="4">
    <source>
        <dbReference type="Proteomes" id="UP000037178"/>
    </source>
</evidence>
<reference evidence="3 4" key="1">
    <citation type="submission" date="2015-06" db="EMBL/GenBank/DDBJ databases">
        <title>Draft genome sequence of an Alphaproteobacteria species associated to the Mediterranean sponge Oscarella lobularis.</title>
        <authorList>
            <person name="Jourda C."/>
            <person name="Santini S."/>
            <person name="Claverie J.-M."/>
        </authorList>
    </citation>
    <scope>NUCLEOTIDE SEQUENCE [LARGE SCALE GENOMIC DNA]</scope>
    <source>
        <strain evidence="3">IGS</strain>
    </source>
</reference>
<protein>
    <submittedName>
        <fullName evidence="3">Uncharacterized protein</fullName>
    </submittedName>
</protein>
<keyword evidence="2" id="KW-0732">Signal</keyword>
<evidence type="ECO:0000256" key="1">
    <source>
        <dbReference type="SAM" id="MobiDB-lite"/>
    </source>
</evidence>
<evidence type="ECO:0000313" key="3">
    <source>
        <dbReference type="EMBL" id="KMW56450.1"/>
    </source>
</evidence>
<organism evidence="3 4">
    <name type="scientific">Candidatus Rhodobacter oscarellae</name>
    <dbReference type="NCBI Taxonomy" id="1675527"/>
    <lineage>
        <taxon>Bacteria</taxon>
        <taxon>Pseudomonadati</taxon>
        <taxon>Pseudomonadota</taxon>
        <taxon>Alphaproteobacteria</taxon>
        <taxon>Rhodobacterales</taxon>
        <taxon>Rhodobacter group</taxon>
        <taxon>Rhodobacter</taxon>
    </lineage>
</organism>